<dbReference type="PANTHER" id="PTHR31690">
    <property type="entry name" value="FUCOSE MUTAROTASE"/>
    <property type="match status" value="1"/>
</dbReference>
<evidence type="ECO:0000256" key="3">
    <source>
        <dbReference type="ARBA" id="ARBA00036324"/>
    </source>
</evidence>
<dbReference type="AlphaFoldDB" id="A0A5C1YCR7"/>
<gene>
    <name evidence="4" type="ORF">FLP10_02225</name>
</gene>
<comment type="catalytic activity">
    <reaction evidence="3">
        <text>alpha-L-fucose = beta-L-fucose</text>
        <dbReference type="Rhea" id="RHEA:25580"/>
        <dbReference type="ChEBI" id="CHEBI:42548"/>
        <dbReference type="ChEBI" id="CHEBI:42589"/>
        <dbReference type="EC" id="5.1.3.29"/>
    </reaction>
</comment>
<dbReference type="Pfam" id="PF05025">
    <property type="entry name" value="RbsD_FucU"/>
    <property type="match status" value="1"/>
</dbReference>
<keyword evidence="2" id="KW-0413">Isomerase</keyword>
<evidence type="ECO:0000313" key="5">
    <source>
        <dbReference type="Proteomes" id="UP000324678"/>
    </source>
</evidence>
<dbReference type="InterPro" id="IPR007721">
    <property type="entry name" value="RbsD_FucU"/>
</dbReference>
<evidence type="ECO:0000256" key="2">
    <source>
        <dbReference type="ARBA" id="ARBA00023235"/>
    </source>
</evidence>
<keyword evidence="5" id="KW-1185">Reference proteome</keyword>
<accession>A0A5C1YCR7</accession>
<dbReference type="InterPro" id="IPR023750">
    <property type="entry name" value="RbsD-like_sf"/>
</dbReference>
<comment type="catalytic activity">
    <reaction evidence="1">
        <text>beta-D-ribopyranose = beta-D-ribofuranose</text>
        <dbReference type="Rhea" id="RHEA:25432"/>
        <dbReference type="ChEBI" id="CHEBI:27476"/>
        <dbReference type="ChEBI" id="CHEBI:47002"/>
        <dbReference type="EC" id="5.4.99.62"/>
    </reaction>
</comment>
<name>A0A5C1YCR7_9MICO</name>
<dbReference type="EMBL" id="CP043505">
    <property type="protein sequence ID" value="QEO13360.1"/>
    <property type="molecule type" value="Genomic_DNA"/>
</dbReference>
<evidence type="ECO:0000256" key="1">
    <source>
        <dbReference type="ARBA" id="ARBA00000223"/>
    </source>
</evidence>
<dbReference type="GO" id="GO:0042806">
    <property type="term" value="F:fucose binding"/>
    <property type="evidence" value="ECO:0007669"/>
    <property type="project" value="TreeGrafter"/>
</dbReference>
<dbReference type="OrthoDB" id="9805009at2"/>
<dbReference type="Gene3D" id="3.40.1650.10">
    <property type="entry name" value="RbsD-like domain"/>
    <property type="match status" value="1"/>
</dbReference>
<dbReference type="InterPro" id="IPR050443">
    <property type="entry name" value="RbsD/FucU_mutarotase"/>
</dbReference>
<dbReference type="SUPFAM" id="SSF102546">
    <property type="entry name" value="RbsD-like"/>
    <property type="match status" value="1"/>
</dbReference>
<dbReference type="KEGG" id="ail:FLP10_02225"/>
<protein>
    <submittedName>
        <fullName evidence="4">Transport protein RbsD/FucU</fullName>
    </submittedName>
</protein>
<dbReference type="GO" id="GO:0062193">
    <property type="term" value="F:D-ribose pyranase activity"/>
    <property type="evidence" value="ECO:0007669"/>
    <property type="project" value="UniProtKB-EC"/>
</dbReference>
<reference evidence="4 5" key="1">
    <citation type="submission" date="2019-09" db="EMBL/GenBank/DDBJ databases">
        <title>Genome sequencing of strain KACC 19306.</title>
        <authorList>
            <person name="Heo J."/>
            <person name="Kim S.-J."/>
            <person name="Kim J.-S."/>
            <person name="Hong S.-B."/>
            <person name="Kwon S.-W."/>
        </authorList>
    </citation>
    <scope>NUCLEOTIDE SEQUENCE [LARGE SCALE GENOMIC DNA]</scope>
    <source>
        <strain evidence="4 5">KACC 19306</strain>
    </source>
</reference>
<dbReference type="GO" id="GO:0006004">
    <property type="term" value="P:fucose metabolic process"/>
    <property type="evidence" value="ECO:0007669"/>
    <property type="project" value="TreeGrafter"/>
</dbReference>
<evidence type="ECO:0000313" key="4">
    <source>
        <dbReference type="EMBL" id="QEO13360.1"/>
    </source>
</evidence>
<proteinExistence type="predicted"/>
<organism evidence="4 5">
    <name type="scientific">Agromyces intestinalis</name>
    <dbReference type="NCBI Taxonomy" id="2592652"/>
    <lineage>
        <taxon>Bacteria</taxon>
        <taxon>Bacillati</taxon>
        <taxon>Actinomycetota</taxon>
        <taxon>Actinomycetes</taxon>
        <taxon>Micrococcales</taxon>
        <taxon>Microbacteriaceae</taxon>
        <taxon>Agromyces</taxon>
    </lineage>
</organism>
<dbReference type="RefSeq" id="WP_149159384.1">
    <property type="nucleotide sequence ID" value="NZ_CP043505.1"/>
</dbReference>
<dbReference type="PANTHER" id="PTHR31690:SF4">
    <property type="entry name" value="FUCOSE MUTAROTASE"/>
    <property type="match status" value="1"/>
</dbReference>
<dbReference type="Proteomes" id="UP000324678">
    <property type="component" value="Chromosome"/>
</dbReference>
<dbReference type="GO" id="GO:0036373">
    <property type="term" value="F:L-fucose mutarotase activity"/>
    <property type="evidence" value="ECO:0007669"/>
    <property type="project" value="UniProtKB-EC"/>
</dbReference>
<sequence length="146" mass="15526">MLSGIHPILTGDLLAALDRLGHGDELVVADANFPAHRLGTLVLEAPGLTAPAVVAAIRTVVPLDRYEAESVVLMSGERSGGEPVQVELVDAAVVADHRVGELERFAFYERAASARIVVRTGELRPYGNLIMRKGVVGEYRSQGVAS</sequence>